<feature type="domain" description="Hemerythrin-like" evidence="5">
    <location>
        <begin position="85"/>
        <end position="230"/>
    </location>
</feature>
<dbReference type="SUPFAM" id="SSF140683">
    <property type="entry name" value="SP0561-like"/>
    <property type="match status" value="1"/>
</dbReference>
<accession>A0A1I2KEL0</accession>
<comment type="subcellular location">
    <subcellularLocation>
        <location evidence="1">Cytoplasm</location>
    </subcellularLocation>
</comment>
<dbReference type="GO" id="GO:0005737">
    <property type="term" value="C:cytoplasm"/>
    <property type="evidence" value="ECO:0007669"/>
    <property type="project" value="UniProtKB-SubCell"/>
</dbReference>
<dbReference type="GO" id="GO:0046872">
    <property type="term" value="F:metal ion binding"/>
    <property type="evidence" value="ECO:0007669"/>
    <property type="project" value="UniProtKB-KW"/>
</dbReference>
<dbReference type="Pfam" id="PF04405">
    <property type="entry name" value="ScdA_N"/>
    <property type="match status" value="1"/>
</dbReference>
<evidence type="ECO:0000256" key="2">
    <source>
        <dbReference type="ARBA" id="ARBA00022490"/>
    </source>
</evidence>
<evidence type="ECO:0000259" key="5">
    <source>
        <dbReference type="Pfam" id="PF01814"/>
    </source>
</evidence>
<organism evidence="6 7">
    <name type="scientific">Planifilum fulgidum</name>
    <dbReference type="NCBI Taxonomy" id="201973"/>
    <lineage>
        <taxon>Bacteria</taxon>
        <taxon>Bacillati</taxon>
        <taxon>Bacillota</taxon>
        <taxon>Bacilli</taxon>
        <taxon>Bacillales</taxon>
        <taxon>Thermoactinomycetaceae</taxon>
        <taxon>Planifilum</taxon>
    </lineage>
</organism>
<dbReference type="OrthoDB" id="9797132at2"/>
<dbReference type="Gene3D" id="1.20.120.520">
    <property type="entry name" value="nmb1532 protein domain like"/>
    <property type="match status" value="1"/>
</dbReference>
<protein>
    <submittedName>
        <fullName evidence="6">Regulator of cell morphogenesis and NO signaling</fullName>
    </submittedName>
</protein>
<proteinExistence type="predicted"/>
<keyword evidence="4" id="KW-0408">Iron</keyword>
<dbReference type="EMBL" id="FOOK01000001">
    <property type="protein sequence ID" value="SFF64798.1"/>
    <property type="molecule type" value="Genomic_DNA"/>
</dbReference>
<dbReference type="InterPro" id="IPR019903">
    <property type="entry name" value="RIC_family"/>
</dbReference>
<dbReference type="PANTHER" id="PTHR36438">
    <property type="entry name" value="IRON-SULFUR CLUSTER REPAIR PROTEIN YTFE"/>
    <property type="match status" value="1"/>
</dbReference>
<reference evidence="7" key="1">
    <citation type="submission" date="2016-10" db="EMBL/GenBank/DDBJ databases">
        <authorList>
            <person name="Varghese N."/>
            <person name="Submissions S."/>
        </authorList>
    </citation>
    <scope>NUCLEOTIDE SEQUENCE [LARGE SCALE GENOMIC DNA]</scope>
    <source>
        <strain evidence="7">DSM 44945</strain>
    </source>
</reference>
<keyword evidence="7" id="KW-1185">Reference proteome</keyword>
<evidence type="ECO:0000313" key="6">
    <source>
        <dbReference type="EMBL" id="SFF64798.1"/>
    </source>
</evidence>
<gene>
    <name evidence="6" type="ORF">SAMN04488025_101175</name>
</gene>
<dbReference type="Pfam" id="PF01814">
    <property type="entry name" value="Hemerythrin"/>
    <property type="match status" value="1"/>
</dbReference>
<evidence type="ECO:0000256" key="1">
    <source>
        <dbReference type="ARBA" id="ARBA00004496"/>
    </source>
</evidence>
<name>A0A1I2KEL0_9BACL</name>
<dbReference type="PANTHER" id="PTHR36438:SF1">
    <property type="entry name" value="IRON-SULFUR CLUSTER REPAIR PROTEIN YTFE"/>
    <property type="match status" value="1"/>
</dbReference>
<dbReference type="Proteomes" id="UP000198661">
    <property type="component" value="Unassembled WGS sequence"/>
</dbReference>
<dbReference type="InterPro" id="IPR012312">
    <property type="entry name" value="Hemerythrin-like"/>
</dbReference>
<dbReference type="AlphaFoldDB" id="A0A1I2KEL0"/>
<keyword evidence="3" id="KW-0479">Metal-binding</keyword>
<evidence type="ECO:0000256" key="3">
    <source>
        <dbReference type="ARBA" id="ARBA00022723"/>
    </source>
</evidence>
<dbReference type="STRING" id="201973.SAMN04488025_101175"/>
<evidence type="ECO:0000313" key="7">
    <source>
        <dbReference type="Proteomes" id="UP000198661"/>
    </source>
</evidence>
<dbReference type="InterPro" id="IPR038062">
    <property type="entry name" value="ScdA-like_N_sf"/>
</dbReference>
<sequence length="235" mass="27197">MERKFTGSETVGEIVAAFPGAGNLMKKHKIDFCCGGNRPLSEALRQKGIDEKKFLEELNRLHQQALEKQQQNVDWRNAPLCDLIDHIVQKHHAYLLEELPLLSQFVTKIFRVHGGAHPELARLHRLFHQLKTDLEQHLVEEEETVFPLIKEAERAGTREAFQKASETLAKLEDDHSAAGELLREMREITDDYRLPEGACRTYTLTFRKLEELEADMFQHIHLENNVLFPRVSRQA</sequence>
<evidence type="ECO:0000256" key="4">
    <source>
        <dbReference type="ARBA" id="ARBA00023004"/>
    </source>
</evidence>
<dbReference type="NCBIfam" id="TIGR03652">
    <property type="entry name" value="FeS_repair_RIC"/>
    <property type="match status" value="1"/>
</dbReference>
<keyword evidence="2" id="KW-0963">Cytoplasm</keyword>
<dbReference type="Gene3D" id="1.10.3910.10">
    <property type="entry name" value="SP0561-like"/>
    <property type="match status" value="1"/>
</dbReference>
<dbReference type="RefSeq" id="WP_092035427.1">
    <property type="nucleotide sequence ID" value="NZ_FOOK01000001.1"/>
</dbReference>